<reference evidence="8" key="1">
    <citation type="journal article" date="2012" name="PLoS Genet.">
        <title>The genomes of the fungal plant pathogens Cladosporium fulvum and Dothistroma septosporum reveal adaptation to different hosts and lifestyles but also signatures of common ancestry.</title>
        <authorList>
            <person name="de Wit P.J.G.M."/>
            <person name="van der Burgt A."/>
            <person name="Oekmen B."/>
            <person name="Stergiopoulos I."/>
            <person name="Abd-Elsalam K.A."/>
            <person name="Aerts A.L."/>
            <person name="Bahkali A.H."/>
            <person name="Beenen H.G."/>
            <person name="Chettri P."/>
            <person name="Cox M.P."/>
            <person name="Datema E."/>
            <person name="de Vries R.P."/>
            <person name="Dhillon B."/>
            <person name="Ganley A.R."/>
            <person name="Griffiths S.A."/>
            <person name="Guo Y."/>
            <person name="Hamelin R.C."/>
            <person name="Henrissat B."/>
            <person name="Kabir M.S."/>
            <person name="Jashni M.K."/>
            <person name="Kema G."/>
            <person name="Klaubauf S."/>
            <person name="Lapidus A."/>
            <person name="Levasseur A."/>
            <person name="Lindquist E."/>
            <person name="Mehrabi R."/>
            <person name="Ohm R.A."/>
            <person name="Owen T.J."/>
            <person name="Salamov A."/>
            <person name="Schwelm A."/>
            <person name="Schijlen E."/>
            <person name="Sun H."/>
            <person name="van den Burg H.A."/>
            <person name="van Ham R.C.H.J."/>
            <person name="Zhang S."/>
            <person name="Goodwin S.B."/>
            <person name="Grigoriev I.V."/>
            <person name="Collemare J."/>
            <person name="Bradshaw R.E."/>
        </authorList>
    </citation>
    <scope>NUCLEOTIDE SEQUENCE [LARGE SCALE GENOMIC DNA]</scope>
    <source>
        <strain evidence="8">NZE10 / CBS 128990</strain>
    </source>
</reference>
<dbReference type="PANTHER" id="PTHR15898:SF13">
    <property type="entry name" value="BIFUNCTIONAL APOPTOSIS REGULATOR"/>
    <property type="match status" value="1"/>
</dbReference>
<feature type="compositionally biased region" description="Basic and acidic residues" evidence="5">
    <location>
        <begin position="309"/>
        <end position="318"/>
    </location>
</feature>
<keyword evidence="1" id="KW-0479">Metal-binding</keyword>
<dbReference type="GO" id="GO:0043161">
    <property type="term" value="P:proteasome-mediated ubiquitin-dependent protein catabolic process"/>
    <property type="evidence" value="ECO:0007669"/>
    <property type="project" value="TreeGrafter"/>
</dbReference>
<keyword evidence="2 4" id="KW-0863">Zinc-finger</keyword>
<dbReference type="GO" id="GO:0005634">
    <property type="term" value="C:nucleus"/>
    <property type="evidence" value="ECO:0007669"/>
    <property type="project" value="TreeGrafter"/>
</dbReference>
<name>M2YL68_DOTSN</name>
<evidence type="ECO:0000256" key="5">
    <source>
        <dbReference type="SAM" id="MobiDB-lite"/>
    </source>
</evidence>
<feature type="compositionally biased region" description="Acidic residues" evidence="5">
    <location>
        <begin position="486"/>
        <end position="501"/>
    </location>
</feature>
<reference evidence="7 8" key="2">
    <citation type="journal article" date="2012" name="PLoS Pathog.">
        <title>Diverse lifestyles and strategies of plant pathogenesis encoded in the genomes of eighteen Dothideomycetes fungi.</title>
        <authorList>
            <person name="Ohm R.A."/>
            <person name="Feau N."/>
            <person name="Henrissat B."/>
            <person name="Schoch C.L."/>
            <person name="Horwitz B.A."/>
            <person name="Barry K.W."/>
            <person name="Condon B.J."/>
            <person name="Copeland A.C."/>
            <person name="Dhillon B."/>
            <person name="Glaser F."/>
            <person name="Hesse C.N."/>
            <person name="Kosti I."/>
            <person name="LaButti K."/>
            <person name="Lindquist E.A."/>
            <person name="Lucas S."/>
            <person name="Salamov A.A."/>
            <person name="Bradshaw R.E."/>
            <person name="Ciuffetti L."/>
            <person name="Hamelin R.C."/>
            <person name="Kema G.H.J."/>
            <person name="Lawrence C."/>
            <person name="Scott J.A."/>
            <person name="Spatafora J.W."/>
            <person name="Turgeon B.G."/>
            <person name="de Wit P.J.G.M."/>
            <person name="Zhong S."/>
            <person name="Goodwin S.B."/>
            <person name="Grigoriev I.V."/>
        </authorList>
    </citation>
    <scope>NUCLEOTIDE SEQUENCE [LARGE SCALE GENOMIC DNA]</scope>
    <source>
        <strain evidence="8">NZE10 / CBS 128990</strain>
    </source>
</reference>
<dbReference type="PROSITE" id="PS00518">
    <property type="entry name" value="ZF_RING_1"/>
    <property type="match status" value="1"/>
</dbReference>
<dbReference type="InterPro" id="IPR001841">
    <property type="entry name" value="Znf_RING"/>
</dbReference>
<sequence>MPGDGSYQTAEGSSRKRLKISRDAGRSAGLSKSPETVDLVTPAKPEPSAPMTKTEGEVKSSANNTCHHEQSLRSLHDDLDAMRQLITCKICQRFLYEPYALTCGHTFCYSCLSQWMGQNKIKTCPDCRTVIRDEPAPSYLIRELVLIFVGRSALLPDGETAEEHNQLAKEEADIVARDKANTHVETGGLFKGSFKKGTRRTPVEGIRDHSDNIYRCPECTSEVEDGRCSGCGIRVRTEEDDLAWSSDDASVDTDELELDHELEAEDYDDDTELGLIDGHTDVWDPYQQGHIPWHHDHGGIPAASSSDVDLSHDEHDEFMGGFIDDEPIRDAYWNSDEEEGDQSEATGVHNNAPQRRRRLEEVSESDVEEEEDEAPVQPRRRRELAVRVPRRLDSEAPSSAAASVVSDPSDSDRDDSEDDEDEEPIRTRQRNRGRRAPARSHRVVTVRSGDEDSDAETHATDQPGAGGFSPILPAPQQQHEHVNYYDDSDVESDGDDEEAEQEHDHDDSQHRDEYGNGYGQYGEDYGEDESDDGYDDQSTANGY</sequence>
<dbReference type="PANTHER" id="PTHR15898">
    <property type="entry name" value="BIFUNCTIONAL APOPTOSIS REGULATOR"/>
    <property type="match status" value="1"/>
</dbReference>
<feature type="compositionally biased region" description="Basic residues" evidence="5">
    <location>
        <begin position="427"/>
        <end position="444"/>
    </location>
</feature>
<feature type="compositionally biased region" description="Basic and acidic residues" evidence="5">
    <location>
        <begin position="502"/>
        <end position="514"/>
    </location>
</feature>
<feature type="region of interest" description="Disordered" evidence="5">
    <location>
        <begin position="293"/>
        <end position="543"/>
    </location>
</feature>
<proteinExistence type="predicted"/>
<evidence type="ECO:0000256" key="3">
    <source>
        <dbReference type="ARBA" id="ARBA00022833"/>
    </source>
</evidence>
<dbReference type="Pfam" id="PF13923">
    <property type="entry name" value="zf-C3HC4_2"/>
    <property type="match status" value="1"/>
</dbReference>
<dbReference type="EMBL" id="KB446545">
    <property type="protein sequence ID" value="EME39615.1"/>
    <property type="molecule type" value="Genomic_DNA"/>
</dbReference>
<protein>
    <recommendedName>
        <fullName evidence="6">RING-type domain-containing protein</fullName>
    </recommendedName>
</protein>
<feature type="compositionally biased region" description="Low complexity" evidence="5">
    <location>
        <begin position="395"/>
        <end position="408"/>
    </location>
</feature>
<dbReference type="eggNOG" id="KOG2177">
    <property type="taxonomic scope" value="Eukaryota"/>
</dbReference>
<feature type="region of interest" description="Disordered" evidence="5">
    <location>
        <begin position="1"/>
        <end position="69"/>
    </location>
</feature>
<feature type="compositionally biased region" description="Acidic residues" evidence="5">
    <location>
        <begin position="362"/>
        <end position="374"/>
    </location>
</feature>
<keyword evidence="3" id="KW-0862">Zinc</keyword>
<feature type="compositionally biased region" description="Polar residues" evidence="5">
    <location>
        <begin position="1"/>
        <end position="12"/>
    </location>
</feature>
<dbReference type="Gene3D" id="3.30.40.10">
    <property type="entry name" value="Zinc/RING finger domain, C3HC4 (zinc finger)"/>
    <property type="match status" value="1"/>
</dbReference>
<evidence type="ECO:0000256" key="4">
    <source>
        <dbReference type="PROSITE-ProRule" id="PRU00175"/>
    </source>
</evidence>
<dbReference type="CDD" id="cd16568">
    <property type="entry name" value="RING-HC_ScPSH1-like"/>
    <property type="match status" value="1"/>
</dbReference>
<dbReference type="InterPro" id="IPR017907">
    <property type="entry name" value="Znf_RING_CS"/>
</dbReference>
<accession>M2YL68</accession>
<dbReference type="PROSITE" id="PS50089">
    <property type="entry name" value="ZF_RING_2"/>
    <property type="match status" value="1"/>
</dbReference>
<dbReference type="Proteomes" id="UP000016933">
    <property type="component" value="Unassembled WGS sequence"/>
</dbReference>
<evidence type="ECO:0000259" key="6">
    <source>
        <dbReference type="PROSITE" id="PS50089"/>
    </source>
</evidence>
<dbReference type="GO" id="GO:0008270">
    <property type="term" value="F:zinc ion binding"/>
    <property type="evidence" value="ECO:0007669"/>
    <property type="project" value="UniProtKB-KW"/>
</dbReference>
<evidence type="ECO:0000256" key="2">
    <source>
        <dbReference type="ARBA" id="ARBA00022771"/>
    </source>
</evidence>
<evidence type="ECO:0000313" key="7">
    <source>
        <dbReference type="EMBL" id="EME39615.1"/>
    </source>
</evidence>
<dbReference type="AlphaFoldDB" id="M2YL68"/>
<dbReference type="STRING" id="675120.M2YL68"/>
<feature type="compositionally biased region" description="Polar residues" evidence="5">
    <location>
        <begin position="343"/>
        <end position="353"/>
    </location>
</feature>
<dbReference type="GO" id="GO:0061630">
    <property type="term" value="F:ubiquitin protein ligase activity"/>
    <property type="evidence" value="ECO:0007669"/>
    <property type="project" value="TreeGrafter"/>
</dbReference>
<feature type="compositionally biased region" description="Acidic residues" evidence="5">
    <location>
        <begin position="524"/>
        <end position="535"/>
    </location>
</feature>
<evidence type="ECO:0000256" key="1">
    <source>
        <dbReference type="ARBA" id="ARBA00022723"/>
    </source>
</evidence>
<keyword evidence="8" id="KW-1185">Reference proteome</keyword>
<dbReference type="OMA" id="NSEMTDY"/>
<feature type="domain" description="RING-type" evidence="6">
    <location>
        <begin position="88"/>
        <end position="128"/>
    </location>
</feature>
<gene>
    <name evidence="7" type="ORF">DOTSEDRAFT_48065</name>
</gene>
<dbReference type="HOGENOM" id="CLU_517978_0_0_1"/>
<organism evidence="7 8">
    <name type="scientific">Dothistroma septosporum (strain NZE10 / CBS 128990)</name>
    <name type="common">Red band needle blight fungus</name>
    <name type="synonym">Mycosphaerella pini</name>
    <dbReference type="NCBI Taxonomy" id="675120"/>
    <lineage>
        <taxon>Eukaryota</taxon>
        <taxon>Fungi</taxon>
        <taxon>Dikarya</taxon>
        <taxon>Ascomycota</taxon>
        <taxon>Pezizomycotina</taxon>
        <taxon>Dothideomycetes</taxon>
        <taxon>Dothideomycetidae</taxon>
        <taxon>Mycosphaerellales</taxon>
        <taxon>Mycosphaerellaceae</taxon>
        <taxon>Dothistroma</taxon>
    </lineage>
</organism>
<dbReference type="InterPro" id="IPR013083">
    <property type="entry name" value="Znf_RING/FYVE/PHD"/>
</dbReference>
<evidence type="ECO:0000313" key="8">
    <source>
        <dbReference type="Proteomes" id="UP000016933"/>
    </source>
</evidence>
<dbReference type="SUPFAM" id="SSF57850">
    <property type="entry name" value="RING/U-box"/>
    <property type="match status" value="1"/>
</dbReference>
<feature type="compositionally biased region" description="Acidic residues" evidence="5">
    <location>
        <begin position="412"/>
        <end position="423"/>
    </location>
</feature>
<dbReference type="SMART" id="SM00184">
    <property type="entry name" value="RING"/>
    <property type="match status" value="1"/>
</dbReference>
<dbReference type="OrthoDB" id="6105938at2759"/>